<keyword evidence="15" id="KW-1185">Reference proteome</keyword>
<organism evidence="14 15">
    <name type="scientific">Trichomonascus ciferrii</name>
    <dbReference type="NCBI Taxonomy" id="44093"/>
    <lineage>
        <taxon>Eukaryota</taxon>
        <taxon>Fungi</taxon>
        <taxon>Dikarya</taxon>
        <taxon>Ascomycota</taxon>
        <taxon>Saccharomycotina</taxon>
        <taxon>Dipodascomycetes</taxon>
        <taxon>Dipodascales</taxon>
        <taxon>Trichomonascaceae</taxon>
        <taxon>Trichomonascus</taxon>
        <taxon>Trichomonascus ciferrii complex</taxon>
    </lineage>
</organism>
<dbReference type="GO" id="GO:0005741">
    <property type="term" value="C:mitochondrial outer membrane"/>
    <property type="evidence" value="ECO:0007669"/>
    <property type="project" value="UniProtKB-SubCell"/>
</dbReference>
<evidence type="ECO:0000313" key="15">
    <source>
        <dbReference type="Proteomes" id="UP000761534"/>
    </source>
</evidence>
<keyword evidence="2" id="KW-0812">Transmembrane</keyword>
<keyword evidence="4" id="KW-1000">Mitochondrion outer membrane</keyword>
<dbReference type="PANTHER" id="PTHR10465">
    <property type="entry name" value="TRANSMEMBRANE GTPASE FZO1"/>
    <property type="match status" value="1"/>
</dbReference>
<reference evidence="14" key="1">
    <citation type="journal article" date="2019" name="G3 (Bethesda)">
        <title>Genome Assemblies of Two Rare Opportunistic Yeast Pathogens: Diutina rugosa (syn. Candida rugosa) and Trichomonascus ciferrii (syn. Candida ciferrii).</title>
        <authorList>
            <person name="Mixao V."/>
            <person name="Saus E."/>
            <person name="Hansen A.P."/>
            <person name="Lass-Florl C."/>
            <person name="Gabaldon T."/>
        </authorList>
    </citation>
    <scope>NUCLEOTIDE SEQUENCE</scope>
    <source>
        <strain evidence="14">CBS 4856</strain>
    </source>
</reference>
<dbReference type="FunFam" id="3.40.50.300:FF:000638">
    <property type="entry name" value="Transmembrane GTPase Fzo1, putative"/>
    <property type="match status" value="1"/>
</dbReference>
<protein>
    <recommendedName>
        <fullName evidence="13">Dynamin-type G domain-containing protein</fullName>
    </recommendedName>
</protein>
<dbReference type="InterPro" id="IPR030381">
    <property type="entry name" value="G_DYNAMIN_dom"/>
</dbReference>
<keyword evidence="6" id="KW-1133">Transmembrane helix</keyword>
<evidence type="ECO:0000256" key="3">
    <source>
        <dbReference type="ARBA" id="ARBA00022741"/>
    </source>
</evidence>
<evidence type="ECO:0000256" key="2">
    <source>
        <dbReference type="ARBA" id="ARBA00022692"/>
    </source>
</evidence>
<evidence type="ECO:0000256" key="5">
    <source>
        <dbReference type="ARBA" id="ARBA00022801"/>
    </source>
</evidence>
<comment type="caution">
    <text evidence="14">The sequence shown here is derived from an EMBL/GenBank/DDBJ whole genome shotgun (WGS) entry which is preliminary data.</text>
</comment>
<evidence type="ECO:0000256" key="1">
    <source>
        <dbReference type="ARBA" id="ARBA00004374"/>
    </source>
</evidence>
<dbReference type="VEuPathDB" id="FungiDB:TRICI_000389"/>
<feature type="region of interest" description="Disordered" evidence="12">
    <location>
        <begin position="433"/>
        <end position="470"/>
    </location>
</feature>
<evidence type="ECO:0000256" key="4">
    <source>
        <dbReference type="ARBA" id="ARBA00022787"/>
    </source>
</evidence>
<dbReference type="AlphaFoldDB" id="A0A642VDH7"/>
<keyword evidence="7" id="KW-0175">Coiled coil</keyword>
<dbReference type="Pfam" id="PF00350">
    <property type="entry name" value="Dynamin_N"/>
    <property type="match status" value="1"/>
</dbReference>
<dbReference type="GO" id="GO:0005525">
    <property type="term" value="F:GTP binding"/>
    <property type="evidence" value="ECO:0007669"/>
    <property type="project" value="UniProtKB-KW"/>
</dbReference>
<dbReference type="PANTHER" id="PTHR10465:SF0">
    <property type="entry name" value="SARCALUMENIN"/>
    <property type="match status" value="1"/>
</dbReference>
<sequence length="856" mass="96456">MSTNGYSKYEGPDEQPGTSASHAKQGEEVDSGYGGSVKMSDLEADAVAHDGHLLEAGNGHRRSPSFASQQQAVSQISQLQYNDNRLALGRSIAAVLKILKELQVTNKQWPIYYPTTPGTSENNVKEDEGDGDLDALERELDGEEQVDEEENNVPHSPRLVSPEISKDFNIFKLDLKLGSLSSDALVHSLEKSSVASLIEEKILRAIKHLNSLRERIDDTASKVLITGDLNSGKSTFCNALLRRRLLPTDQQPCTNVFCEIRDSRENEGVEEVHAVKLGKRYERTDQNTYEIHQLKELEDLVYEVEKYSILKVFVEDKRNIEHSLLRNGVVDISLIDAPGLNKDSYQTTQVFSRQEEIDLVVFVVSAENHFTLSAKEFISNAAHEKSLVFIVVNRFDHIKDKSRCMRRILDQVADLSPETHKDARDFVHFVSSGNVVDGLPDDDDGNGGDDGPGDDDDPPPDPEGDNPDFDQLEASLRHFVLEKRAISKLKPAKTYLDNILHDLEVLADVNQKMSGQERDRLLDELNSLTPKFEKAVNTSVKISEKIDQDIENVSDRIYNHTVTYLNNRLSEEPDTALAYSNVLDSYNFAVETRQKIINKIQEAVHECEHHARKETVKSIDAIKNLGIMHVGDKPVFHKVFKEEAMFSKRRDDLARSIVCELTFMDFVDLSLPQQFIPQLIPQSLYPEEKMEVATLSTVNNALTLASVVGGGQLIRHTEWIKHGFRAIGFVNYSMVKKLVVPVIIVASACGVAYIISEIPNAVPKNLTKKINREVHAMGYVHSNADRISKECRKVLRYPAQDVRSGFQTDIEHQARQKEDFSKRAKEADEGFKYFSKLYKEAAHQRQIVSQCVLELH</sequence>
<evidence type="ECO:0000256" key="12">
    <source>
        <dbReference type="SAM" id="MobiDB-lite"/>
    </source>
</evidence>
<dbReference type="Proteomes" id="UP000761534">
    <property type="component" value="Unassembled WGS sequence"/>
</dbReference>
<keyword evidence="9" id="KW-0342">GTP-binding</keyword>
<evidence type="ECO:0000256" key="9">
    <source>
        <dbReference type="ARBA" id="ARBA00023134"/>
    </source>
</evidence>
<evidence type="ECO:0000313" key="14">
    <source>
        <dbReference type="EMBL" id="KAA8917440.1"/>
    </source>
</evidence>
<dbReference type="InterPro" id="IPR045063">
    <property type="entry name" value="Dynamin_N"/>
</dbReference>
<dbReference type="InterPro" id="IPR027094">
    <property type="entry name" value="Mitofusin_fam"/>
</dbReference>
<feature type="compositionally biased region" description="Acidic residues" evidence="12">
    <location>
        <begin position="439"/>
        <end position="470"/>
    </location>
</feature>
<comment type="subcellular location">
    <subcellularLocation>
        <location evidence="1">Mitochondrion outer membrane</location>
        <topology evidence="1">Multi-pass membrane protein</topology>
    </subcellularLocation>
</comment>
<keyword evidence="10" id="KW-0472">Membrane</keyword>
<feature type="region of interest" description="Disordered" evidence="12">
    <location>
        <begin position="1"/>
        <end position="38"/>
    </location>
</feature>
<gene>
    <name evidence="14" type="ORF">TRICI_000389</name>
</gene>
<comment type="catalytic activity">
    <reaction evidence="11">
        <text>GTP + H2O = GDP + phosphate + H(+)</text>
        <dbReference type="Rhea" id="RHEA:19669"/>
        <dbReference type="ChEBI" id="CHEBI:15377"/>
        <dbReference type="ChEBI" id="CHEBI:15378"/>
        <dbReference type="ChEBI" id="CHEBI:37565"/>
        <dbReference type="ChEBI" id="CHEBI:43474"/>
        <dbReference type="ChEBI" id="CHEBI:58189"/>
    </reaction>
</comment>
<evidence type="ECO:0000256" key="6">
    <source>
        <dbReference type="ARBA" id="ARBA00022989"/>
    </source>
</evidence>
<dbReference type="GO" id="GO:0051646">
    <property type="term" value="P:mitochondrion localization"/>
    <property type="evidence" value="ECO:0007669"/>
    <property type="project" value="TreeGrafter"/>
</dbReference>
<proteinExistence type="predicted"/>
<dbReference type="PROSITE" id="PS51718">
    <property type="entry name" value="G_DYNAMIN_2"/>
    <property type="match status" value="1"/>
</dbReference>
<evidence type="ECO:0000259" key="13">
    <source>
        <dbReference type="PROSITE" id="PS51718"/>
    </source>
</evidence>
<evidence type="ECO:0000256" key="11">
    <source>
        <dbReference type="ARBA" id="ARBA00048548"/>
    </source>
</evidence>
<dbReference type="EMBL" id="SWFS01000034">
    <property type="protein sequence ID" value="KAA8917440.1"/>
    <property type="molecule type" value="Genomic_DNA"/>
</dbReference>
<feature type="domain" description="Dynamin-type G" evidence="13">
    <location>
        <begin position="217"/>
        <end position="512"/>
    </location>
</feature>
<evidence type="ECO:0000256" key="7">
    <source>
        <dbReference type="ARBA" id="ARBA00023054"/>
    </source>
</evidence>
<dbReference type="Gene3D" id="3.40.50.300">
    <property type="entry name" value="P-loop containing nucleotide triphosphate hydrolases"/>
    <property type="match status" value="1"/>
</dbReference>
<dbReference type="SUPFAM" id="SSF52540">
    <property type="entry name" value="P-loop containing nucleoside triphosphate hydrolases"/>
    <property type="match status" value="1"/>
</dbReference>
<name>A0A642VDH7_9ASCO</name>
<keyword evidence="3" id="KW-0547">Nucleotide-binding</keyword>
<evidence type="ECO:0000256" key="8">
    <source>
        <dbReference type="ARBA" id="ARBA00023128"/>
    </source>
</evidence>
<dbReference type="OrthoDB" id="9984778at2759"/>
<evidence type="ECO:0000256" key="10">
    <source>
        <dbReference type="ARBA" id="ARBA00023136"/>
    </source>
</evidence>
<keyword evidence="8" id="KW-0496">Mitochondrion</keyword>
<dbReference type="GO" id="GO:0003924">
    <property type="term" value="F:GTPase activity"/>
    <property type="evidence" value="ECO:0007669"/>
    <property type="project" value="InterPro"/>
</dbReference>
<dbReference type="GO" id="GO:0008053">
    <property type="term" value="P:mitochondrial fusion"/>
    <property type="evidence" value="ECO:0007669"/>
    <property type="project" value="TreeGrafter"/>
</dbReference>
<keyword evidence="5" id="KW-0378">Hydrolase</keyword>
<accession>A0A642VDH7</accession>
<dbReference type="InterPro" id="IPR027417">
    <property type="entry name" value="P-loop_NTPase"/>
</dbReference>